<protein>
    <submittedName>
        <fullName evidence="1">Uncharacterized protein</fullName>
    </submittedName>
</protein>
<proteinExistence type="predicted"/>
<keyword evidence="2" id="KW-1185">Reference proteome</keyword>
<sequence length="71" mass="7521">MVGDEGHAKGVESRDWAEGEGTLVRVEEEVGEEGEEDVGEDGGNRSMFLGSSSSQSFTRGRNTDEDGTAVV</sequence>
<name>A0ACB9G2P1_9ASTR</name>
<reference evidence="1 2" key="2">
    <citation type="journal article" date="2022" name="Mol. Ecol. Resour.">
        <title>The genomes of chicory, endive, great burdock and yacon provide insights into Asteraceae paleo-polyploidization history and plant inulin production.</title>
        <authorList>
            <person name="Fan W."/>
            <person name="Wang S."/>
            <person name="Wang H."/>
            <person name="Wang A."/>
            <person name="Jiang F."/>
            <person name="Liu H."/>
            <person name="Zhao H."/>
            <person name="Xu D."/>
            <person name="Zhang Y."/>
        </authorList>
    </citation>
    <scope>NUCLEOTIDE SEQUENCE [LARGE SCALE GENOMIC DNA]</scope>
    <source>
        <strain evidence="2">cv. Yunnan</strain>
        <tissue evidence="1">Leaves</tissue>
    </source>
</reference>
<dbReference type="Proteomes" id="UP001056120">
    <property type="component" value="Linkage Group LG15"/>
</dbReference>
<reference evidence="2" key="1">
    <citation type="journal article" date="2022" name="Mol. Ecol. Resour.">
        <title>The genomes of chicory, endive, great burdock and yacon provide insights into Asteraceae palaeo-polyploidization history and plant inulin production.</title>
        <authorList>
            <person name="Fan W."/>
            <person name="Wang S."/>
            <person name="Wang H."/>
            <person name="Wang A."/>
            <person name="Jiang F."/>
            <person name="Liu H."/>
            <person name="Zhao H."/>
            <person name="Xu D."/>
            <person name="Zhang Y."/>
        </authorList>
    </citation>
    <scope>NUCLEOTIDE SEQUENCE [LARGE SCALE GENOMIC DNA]</scope>
    <source>
        <strain evidence="2">cv. Yunnan</strain>
    </source>
</reference>
<dbReference type="EMBL" id="CM042032">
    <property type="protein sequence ID" value="KAI3777057.1"/>
    <property type="molecule type" value="Genomic_DNA"/>
</dbReference>
<evidence type="ECO:0000313" key="1">
    <source>
        <dbReference type="EMBL" id="KAI3777057.1"/>
    </source>
</evidence>
<accession>A0ACB9G2P1</accession>
<organism evidence="1 2">
    <name type="scientific">Smallanthus sonchifolius</name>
    <dbReference type="NCBI Taxonomy" id="185202"/>
    <lineage>
        <taxon>Eukaryota</taxon>
        <taxon>Viridiplantae</taxon>
        <taxon>Streptophyta</taxon>
        <taxon>Embryophyta</taxon>
        <taxon>Tracheophyta</taxon>
        <taxon>Spermatophyta</taxon>
        <taxon>Magnoliopsida</taxon>
        <taxon>eudicotyledons</taxon>
        <taxon>Gunneridae</taxon>
        <taxon>Pentapetalae</taxon>
        <taxon>asterids</taxon>
        <taxon>campanulids</taxon>
        <taxon>Asterales</taxon>
        <taxon>Asteraceae</taxon>
        <taxon>Asteroideae</taxon>
        <taxon>Heliantheae alliance</taxon>
        <taxon>Millerieae</taxon>
        <taxon>Smallanthus</taxon>
    </lineage>
</organism>
<gene>
    <name evidence="1" type="ORF">L1987_46851</name>
</gene>
<evidence type="ECO:0000313" key="2">
    <source>
        <dbReference type="Proteomes" id="UP001056120"/>
    </source>
</evidence>
<comment type="caution">
    <text evidence="1">The sequence shown here is derived from an EMBL/GenBank/DDBJ whole genome shotgun (WGS) entry which is preliminary data.</text>
</comment>